<dbReference type="OrthoDB" id="1733656at2759"/>
<dbReference type="AlphaFoldDB" id="S8AQ18"/>
<reference evidence="5" key="2">
    <citation type="submission" date="2013-04" db="EMBL/GenBank/DDBJ databases">
        <title>Genomic mechanisms accounting for the adaptation to parasitism in nematode-trapping fungi.</title>
        <authorList>
            <person name="Ahren D.G."/>
        </authorList>
    </citation>
    <scope>NUCLEOTIDE SEQUENCE [LARGE SCALE GENOMIC DNA]</scope>
    <source>
        <strain evidence="5">CBS 200.50</strain>
    </source>
</reference>
<keyword evidence="3" id="KW-0732">Signal</keyword>
<evidence type="ECO:0000256" key="1">
    <source>
        <dbReference type="SAM" id="MobiDB-lite"/>
    </source>
</evidence>
<keyword evidence="2" id="KW-0472">Membrane</keyword>
<name>S8AQ18_DACHA</name>
<keyword evidence="5" id="KW-1185">Reference proteome</keyword>
<evidence type="ECO:0000256" key="2">
    <source>
        <dbReference type="SAM" id="Phobius"/>
    </source>
</evidence>
<dbReference type="Proteomes" id="UP000015100">
    <property type="component" value="Unassembled WGS sequence"/>
</dbReference>
<dbReference type="InterPro" id="IPR036249">
    <property type="entry name" value="Thioredoxin-like_sf"/>
</dbReference>
<evidence type="ECO:0000313" key="4">
    <source>
        <dbReference type="EMBL" id="EPS44944.1"/>
    </source>
</evidence>
<feature type="transmembrane region" description="Helical" evidence="2">
    <location>
        <begin position="214"/>
        <end position="238"/>
    </location>
</feature>
<keyword evidence="2" id="KW-0812">Transmembrane</keyword>
<evidence type="ECO:0000313" key="5">
    <source>
        <dbReference type="Proteomes" id="UP000015100"/>
    </source>
</evidence>
<dbReference type="HOGENOM" id="CLU_1019492_0_0_1"/>
<proteinExistence type="predicted"/>
<organism evidence="4 5">
    <name type="scientific">Dactylellina haptotyla (strain CBS 200.50)</name>
    <name type="common">Nematode-trapping fungus</name>
    <name type="synonym">Monacrosporium haptotylum</name>
    <dbReference type="NCBI Taxonomy" id="1284197"/>
    <lineage>
        <taxon>Eukaryota</taxon>
        <taxon>Fungi</taxon>
        <taxon>Dikarya</taxon>
        <taxon>Ascomycota</taxon>
        <taxon>Pezizomycotina</taxon>
        <taxon>Orbiliomycetes</taxon>
        <taxon>Orbiliales</taxon>
        <taxon>Orbiliaceae</taxon>
        <taxon>Dactylellina</taxon>
    </lineage>
</organism>
<protein>
    <recommendedName>
        <fullName evidence="6">Thioredoxin domain-containing protein</fullName>
    </recommendedName>
</protein>
<accession>S8AQ18</accession>
<keyword evidence="2" id="KW-1133">Transmembrane helix</keyword>
<dbReference type="eggNOG" id="ENOG502SF32">
    <property type="taxonomic scope" value="Eukaryota"/>
</dbReference>
<dbReference type="SUPFAM" id="SSF52833">
    <property type="entry name" value="Thioredoxin-like"/>
    <property type="match status" value="1"/>
</dbReference>
<evidence type="ECO:0000256" key="3">
    <source>
        <dbReference type="SAM" id="SignalP"/>
    </source>
</evidence>
<feature type="compositionally biased region" description="Basic and acidic residues" evidence="1">
    <location>
        <begin position="160"/>
        <end position="171"/>
    </location>
</feature>
<dbReference type="EMBL" id="AQGS01000024">
    <property type="protein sequence ID" value="EPS44944.1"/>
    <property type="molecule type" value="Genomic_DNA"/>
</dbReference>
<evidence type="ECO:0008006" key="6">
    <source>
        <dbReference type="Google" id="ProtNLM"/>
    </source>
</evidence>
<gene>
    <name evidence="4" type="ORF">H072_981</name>
</gene>
<feature type="signal peptide" evidence="3">
    <location>
        <begin position="1"/>
        <end position="19"/>
    </location>
</feature>
<reference evidence="4 5" key="1">
    <citation type="journal article" date="2013" name="PLoS Genet.">
        <title>Genomic mechanisms accounting for the adaptation to parasitism in nematode-trapping fungi.</title>
        <authorList>
            <person name="Meerupati T."/>
            <person name="Andersson K.M."/>
            <person name="Friman E."/>
            <person name="Kumar D."/>
            <person name="Tunlid A."/>
            <person name="Ahren D."/>
        </authorList>
    </citation>
    <scope>NUCLEOTIDE SEQUENCE [LARGE SCALE GENOMIC DNA]</scope>
    <source>
        <strain evidence="4 5">CBS 200.50</strain>
    </source>
</reference>
<dbReference type="OMA" id="WIAEVVN"/>
<sequence length="273" mass="30371">MKLSTLLLPLALSLSTASAQWEHLQSILNPGPRAPAVEFVPEPGVIYPVDKKNYREVLQFTEVDFLVLFTTGAANCPGCELYEKTFNDTIAILHDNKNIHFARVLCDEQALLCSIFSAWGARIFHISHTKTASSVFSGVKEHNTHIHPVPFHRPGTESTEPIKDEKGKDIRPPPPPPDAAWIAEVVNDGKWKDYDEWTGGTQPFEGIFQQPLYLWWWIVSLFSSVPPMAMMVGIGLFSRYFTGRFTGRMLAPPKPQEAQAAAAGAARAVKKTN</sequence>
<comment type="caution">
    <text evidence="4">The sequence shown here is derived from an EMBL/GenBank/DDBJ whole genome shotgun (WGS) entry which is preliminary data.</text>
</comment>
<feature type="chain" id="PRO_5004560709" description="Thioredoxin domain-containing protein" evidence="3">
    <location>
        <begin position="20"/>
        <end position="273"/>
    </location>
</feature>
<dbReference type="STRING" id="1284197.S8AQ18"/>
<feature type="region of interest" description="Disordered" evidence="1">
    <location>
        <begin position="147"/>
        <end position="177"/>
    </location>
</feature>